<organism evidence="2 3">
    <name type="scientific">Cordylochernes scorpioides</name>
    <dbReference type="NCBI Taxonomy" id="51811"/>
    <lineage>
        <taxon>Eukaryota</taxon>
        <taxon>Metazoa</taxon>
        <taxon>Ecdysozoa</taxon>
        <taxon>Arthropoda</taxon>
        <taxon>Chelicerata</taxon>
        <taxon>Arachnida</taxon>
        <taxon>Pseudoscorpiones</taxon>
        <taxon>Cheliferoidea</taxon>
        <taxon>Chernetidae</taxon>
        <taxon>Cordylochernes</taxon>
    </lineage>
</organism>
<evidence type="ECO:0000313" key="2">
    <source>
        <dbReference type="EMBL" id="UYV63488.1"/>
    </source>
</evidence>
<reference evidence="2 3" key="1">
    <citation type="submission" date="2022-01" db="EMBL/GenBank/DDBJ databases">
        <title>A chromosomal length assembly of Cordylochernes scorpioides.</title>
        <authorList>
            <person name="Zeh D."/>
            <person name="Zeh J."/>
        </authorList>
    </citation>
    <scope>NUCLEOTIDE SEQUENCE [LARGE SCALE GENOMIC DNA]</scope>
    <source>
        <strain evidence="2">IN4F17</strain>
        <tissue evidence="2">Whole Body</tissue>
    </source>
</reference>
<accession>A0ABY6K4Q6</accession>
<keyword evidence="3" id="KW-1185">Reference proteome</keyword>
<evidence type="ECO:0000256" key="1">
    <source>
        <dbReference type="SAM" id="MobiDB-lite"/>
    </source>
</evidence>
<protein>
    <submittedName>
        <fullName evidence="2">CLCN3</fullName>
    </submittedName>
</protein>
<dbReference type="Gene3D" id="3.30.420.10">
    <property type="entry name" value="Ribonuclease H-like superfamily/Ribonuclease H"/>
    <property type="match status" value="1"/>
</dbReference>
<dbReference type="InterPro" id="IPR036397">
    <property type="entry name" value="RNaseH_sf"/>
</dbReference>
<dbReference type="EMBL" id="CP092864">
    <property type="protein sequence ID" value="UYV63488.1"/>
    <property type="molecule type" value="Genomic_DNA"/>
</dbReference>
<sequence>MYLGILRHLREAIRKKRPEKWTNGDWILYHNNARPHTAHLVPWNTERELPGLSSTLLWNELNVLNRVLISELNQFTRKFHAESIDRCGKEYEENIRASQEDSRGGGQTENRAVRKEGAERAVGLKEVCAPRGHRSVGRSQTGDNEIYGKEKTAARYLQRVWMILQGVARRD</sequence>
<gene>
    <name evidence="2" type="ORF">LAZ67_2004242</name>
</gene>
<proteinExistence type="predicted"/>
<feature type="region of interest" description="Disordered" evidence="1">
    <location>
        <begin position="96"/>
        <end position="116"/>
    </location>
</feature>
<evidence type="ECO:0000313" key="3">
    <source>
        <dbReference type="Proteomes" id="UP001235939"/>
    </source>
</evidence>
<dbReference type="Proteomes" id="UP001235939">
    <property type="component" value="Chromosome 02"/>
</dbReference>
<name>A0ABY6K4Q6_9ARAC</name>